<evidence type="ECO:0000256" key="5">
    <source>
        <dbReference type="ARBA" id="ARBA00023014"/>
    </source>
</evidence>
<evidence type="ECO:0000259" key="7">
    <source>
        <dbReference type="PROSITE" id="PS51918"/>
    </source>
</evidence>
<comment type="cofactor">
    <cofactor evidence="1">
        <name>[4Fe-4S] cluster</name>
        <dbReference type="ChEBI" id="CHEBI:49883"/>
    </cofactor>
</comment>
<name>A0ABU7WQZ5_9ACTN</name>
<protein>
    <submittedName>
        <fullName evidence="8">B12-binding domain-containing radical SAM protein</fullName>
    </submittedName>
</protein>
<dbReference type="Pfam" id="PF02310">
    <property type="entry name" value="B12-binding"/>
    <property type="match status" value="1"/>
</dbReference>
<organism evidence="8 9">
    <name type="scientific">Streptomyces chrestomyceticus</name>
    <dbReference type="NCBI Taxonomy" id="68185"/>
    <lineage>
        <taxon>Bacteria</taxon>
        <taxon>Bacillati</taxon>
        <taxon>Actinomycetota</taxon>
        <taxon>Actinomycetes</taxon>
        <taxon>Kitasatosporales</taxon>
        <taxon>Streptomycetaceae</taxon>
        <taxon>Streptomyces</taxon>
    </lineage>
</organism>
<evidence type="ECO:0000256" key="2">
    <source>
        <dbReference type="ARBA" id="ARBA00022691"/>
    </source>
</evidence>
<dbReference type="InterPro" id="IPR051198">
    <property type="entry name" value="BchE-like"/>
</dbReference>
<comment type="caution">
    <text evidence="8">The sequence shown here is derived from an EMBL/GenBank/DDBJ whole genome shotgun (WGS) entry which is preliminary data.</text>
</comment>
<accession>A0ABU7WQZ5</accession>
<keyword evidence="4" id="KW-0408">Iron</keyword>
<dbReference type="EMBL" id="JAVFKM010000004">
    <property type="protein sequence ID" value="MEF3113454.1"/>
    <property type="molecule type" value="Genomic_DNA"/>
</dbReference>
<keyword evidence="5" id="KW-0411">Iron-sulfur</keyword>
<keyword evidence="9" id="KW-1185">Reference proteome</keyword>
<dbReference type="InterPro" id="IPR006158">
    <property type="entry name" value="Cobalamin-bd"/>
</dbReference>
<dbReference type="Pfam" id="PF04055">
    <property type="entry name" value="Radical_SAM"/>
    <property type="match status" value="1"/>
</dbReference>
<evidence type="ECO:0000256" key="4">
    <source>
        <dbReference type="ARBA" id="ARBA00023004"/>
    </source>
</evidence>
<dbReference type="SFLD" id="SFLDG01082">
    <property type="entry name" value="B12-binding_domain_containing"/>
    <property type="match status" value="1"/>
</dbReference>
<dbReference type="InterPro" id="IPR058240">
    <property type="entry name" value="rSAM_sf"/>
</dbReference>
<dbReference type="RefSeq" id="WP_030999136.1">
    <property type="nucleotide sequence ID" value="NZ_JAVFKM010000004.1"/>
</dbReference>
<keyword evidence="2" id="KW-0949">S-adenosyl-L-methionine</keyword>
<proteinExistence type="predicted"/>
<dbReference type="PANTHER" id="PTHR43409">
    <property type="entry name" value="ANAEROBIC MAGNESIUM-PROTOPORPHYRIN IX MONOMETHYL ESTER CYCLASE-RELATED"/>
    <property type="match status" value="1"/>
</dbReference>
<evidence type="ECO:0000259" key="6">
    <source>
        <dbReference type="PROSITE" id="PS51332"/>
    </source>
</evidence>
<dbReference type="Proteomes" id="UP001348265">
    <property type="component" value="Unassembled WGS sequence"/>
</dbReference>
<evidence type="ECO:0000256" key="1">
    <source>
        <dbReference type="ARBA" id="ARBA00001966"/>
    </source>
</evidence>
<reference evidence="8 9" key="1">
    <citation type="submission" date="2023-08" db="EMBL/GenBank/DDBJ databases">
        <authorList>
            <person name="Sharma P."/>
            <person name="Verma V."/>
            <person name="Mohan M.K."/>
            <person name="Dubey A.K."/>
        </authorList>
    </citation>
    <scope>NUCLEOTIDE SEQUENCE [LARGE SCALE GENOMIC DNA]</scope>
    <source>
        <strain evidence="8 9">ADP4</strain>
    </source>
</reference>
<evidence type="ECO:0000256" key="3">
    <source>
        <dbReference type="ARBA" id="ARBA00022723"/>
    </source>
</evidence>
<dbReference type="Gene3D" id="3.80.30.20">
    <property type="entry name" value="tm_1862 like domain"/>
    <property type="match status" value="1"/>
</dbReference>
<dbReference type="SFLD" id="SFLDS00029">
    <property type="entry name" value="Radical_SAM"/>
    <property type="match status" value="1"/>
</dbReference>
<feature type="domain" description="B12-binding" evidence="6">
    <location>
        <begin position="98"/>
        <end position="175"/>
    </location>
</feature>
<keyword evidence="3" id="KW-0479">Metal-binding</keyword>
<dbReference type="Gene3D" id="3.40.50.280">
    <property type="entry name" value="Cobalamin-binding domain"/>
    <property type="match status" value="1"/>
</dbReference>
<gene>
    <name evidence="8" type="ORF">RB636_09620</name>
</gene>
<dbReference type="InterPro" id="IPR023404">
    <property type="entry name" value="rSAM_horseshoe"/>
</dbReference>
<dbReference type="PROSITE" id="PS51918">
    <property type="entry name" value="RADICAL_SAM"/>
    <property type="match status" value="1"/>
</dbReference>
<evidence type="ECO:0000313" key="8">
    <source>
        <dbReference type="EMBL" id="MEF3113454.1"/>
    </source>
</evidence>
<feature type="domain" description="Radical SAM core" evidence="7">
    <location>
        <begin position="225"/>
        <end position="487"/>
    </location>
</feature>
<dbReference type="PROSITE" id="PS51332">
    <property type="entry name" value="B12_BINDING"/>
    <property type="match status" value="1"/>
</dbReference>
<dbReference type="InterPro" id="IPR007197">
    <property type="entry name" value="rSAM"/>
</dbReference>
<sequence>MRVHLYYAPYPGQKFKDEEHTISPVRLFNPKSALVTLAAGTRAYLSEWGVDAELRVIDTQVDEDEPVHYKTFGYGASSIDCLRYGGAFERYDQSFREADIIGVSNNFTNSAGVVTDFAKHARTVNPRAVVIGGGMDVTARPEWYLDNGFDVVVQLEGELTFAKVVEAVARKQPIKEAVLTREHGPGLVVLGGPALKLDDLPPMALDLVDELGRYNDTGEGTPPPTVAAPFTCFESSRGCYRTCSFCATPLRGKYRYMSPEAVERHFAYFRRMGIRNLLFQEDNILSRLQRSGRGTMLHKQGREEVKEIFRLARAYGFSWEFANGLEFGKFLDLGRPDTDLMAEMFWSDKSGEHWKGCYRVQIPLEFLGDDPGSRFNKLREFEEELEILDAMLEYGVTYQTFNVLIGHDGDDAAAIDRYLERSLRLKEALRERDAEVVPYFNVYNRTLLPGTADFRNKHERLRFDIERDPEVISVYLAPMDTEYLTYDELLDARLRMMSELNEGLIDQYDGIQRRPVAGKAQRTT</sequence>
<dbReference type="SUPFAM" id="SSF102114">
    <property type="entry name" value="Radical SAM enzymes"/>
    <property type="match status" value="1"/>
</dbReference>
<evidence type="ECO:0000313" key="9">
    <source>
        <dbReference type="Proteomes" id="UP001348265"/>
    </source>
</evidence>